<proteinExistence type="predicted"/>
<dbReference type="EMBL" id="JACDTQ010000723">
    <property type="protein sequence ID" value="KAF5927133.1"/>
    <property type="molecule type" value="Genomic_DNA"/>
</dbReference>
<dbReference type="Pfam" id="PF15553">
    <property type="entry name" value="TEX19"/>
    <property type="match status" value="1"/>
</dbReference>
<feature type="region of interest" description="Disordered" evidence="1">
    <location>
        <begin position="85"/>
        <end position="113"/>
    </location>
</feature>
<dbReference type="GO" id="GO:0005634">
    <property type="term" value="C:nucleus"/>
    <property type="evidence" value="ECO:0007669"/>
    <property type="project" value="TreeGrafter"/>
</dbReference>
<reference evidence="2 3" key="1">
    <citation type="journal article" date="2020" name="Mol. Biol. Evol.">
        <title>Interspecific Gene Flow and the Evolution of Specialization in Black and White Rhinoceros.</title>
        <authorList>
            <person name="Moodley Y."/>
            <person name="Westbury M.V."/>
            <person name="Russo I.M."/>
            <person name="Gopalakrishnan S."/>
            <person name="Rakotoarivelo A."/>
            <person name="Olsen R.A."/>
            <person name="Prost S."/>
            <person name="Tunstall T."/>
            <person name="Ryder O.A."/>
            <person name="Dalen L."/>
            <person name="Bruford M.W."/>
        </authorList>
    </citation>
    <scope>NUCLEOTIDE SEQUENCE [LARGE SCALE GENOMIC DNA]</scope>
    <source>
        <strain evidence="2">SBR-YM</strain>
        <tissue evidence="2">Skin</tissue>
    </source>
</reference>
<dbReference type="Proteomes" id="UP000551758">
    <property type="component" value="Unassembled WGS sequence"/>
</dbReference>
<dbReference type="GO" id="GO:0005737">
    <property type="term" value="C:cytoplasm"/>
    <property type="evidence" value="ECO:0007669"/>
    <property type="project" value="TreeGrafter"/>
</dbReference>
<keyword evidence="3" id="KW-1185">Reference proteome</keyword>
<dbReference type="GO" id="GO:0001890">
    <property type="term" value="P:placenta development"/>
    <property type="evidence" value="ECO:0007669"/>
    <property type="project" value="TreeGrafter"/>
</dbReference>
<evidence type="ECO:0000313" key="3">
    <source>
        <dbReference type="Proteomes" id="UP000551758"/>
    </source>
</evidence>
<protein>
    <submittedName>
        <fullName evidence="2">Uncharacterized protein</fullName>
    </submittedName>
</protein>
<accession>A0A7J7FGF9</accession>
<evidence type="ECO:0000313" key="2">
    <source>
        <dbReference type="EMBL" id="KAF5927133.1"/>
    </source>
</evidence>
<dbReference type="InterPro" id="IPR029093">
    <property type="entry name" value="TEX19"/>
</dbReference>
<evidence type="ECO:0000256" key="1">
    <source>
        <dbReference type="SAM" id="MobiDB-lite"/>
    </source>
</evidence>
<comment type="caution">
    <text evidence="2">The sequence shown here is derived from an EMBL/GenBank/DDBJ whole genome shotgun (WGS) entry which is preliminary data.</text>
</comment>
<dbReference type="PANTHER" id="PTHR31387">
    <property type="entry name" value="TESTIS-EXPRESSED PROTEIN 19"/>
    <property type="match status" value="1"/>
</dbReference>
<organism evidence="2 3">
    <name type="scientific">Diceros bicornis minor</name>
    <name type="common">South-central black rhinoceros</name>
    <dbReference type="NCBI Taxonomy" id="77932"/>
    <lineage>
        <taxon>Eukaryota</taxon>
        <taxon>Metazoa</taxon>
        <taxon>Chordata</taxon>
        <taxon>Craniata</taxon>
        <taxon>Vertebrata</taxon>
        <taxon>Euteleostomi</taxon>
        <taxon>Mammalia</taxon>
        <taxon>Eutheria</taxon>
        <taxon>Laurasiatheria</taxon>
        <taxon>Perissodactyla</taxon>
        <taxon>Rhinocerotidae</taxon>
        <taxon>Diceros</taxon>
    </lineage>
</organism>
<sequence length="113" mass="12700">MGPTTYNPQQVLLLPSTPVEGRQRGHVPPSQCVVCRGGHVLHHTSWMYQLQQGNRPRIYFACFKAAFLDPRDLLESEDWEDEVWDPELMDHTEAGPEQGASPGMGPSWGQGQE</sequence>
<name>A0A7J7FGF9_DICBM</name>
<dbReference type="AlphaFoldDB" id="A0A7J7FGF9"/>
<dbReference type="GO" id="GO:0007283">
    <property type="term" value="P:spermatogenesis"/>
    <property type="evidence" value="ECO:0007669"/>
    <property type="project" value="TreeGrafter"/>
</dbReference>
<dbReference type="GO" id="GO:0008584">
    <property type="term" value="P:male gonad development"/>
    <property type="evidence" value="ECO:0007669"/>
    <property type="project" value="TreeGrafter"/>
</dbReference>
<dbReference type="PANTHER" id="PTHR31387:SF0">
    <property type="entry name" value="TESTIS-EXPRESSED PROTEIN 19"/>
    <property type="match status" value="1"/>
</dbReference>
<gene>
    <name evidence="2" type="ORF">HPG69_000846</name>
</gene>